<organism evidence="3 4">
    <name type="scientific">Apodospora peruviana</name>
    <dbReference type="NCBI Taxonomy" id="516989"/>
    <lineage>
        <taxon>Eukaryota</taxon>
        <taxon>Fungi</taxon>
        <taxon>Dikarya</taxon>
        <taxon>Ascomycota</taxon>
        <taxon>Pezizomycotina</taxon>
        <taxon>Sordariomycetes</taxon>
        <taxon>Sordariomycetidae</taxon>
        <taxon>Sordariales</taxon>
        <taxon>Lasiosphaeriaceae</taxon>
        <taxon>Apodospora</taxon>
    </lineage>
</organism>
<gene>
    <name evidence="3" type="ORF">B0H66DRAFT_546431</name>
</gene>
<keyword evidence="4" id="KW-1185">Reference proteome</keyword>
<protein>
    <submittedName>
        <fullName evidence="3">Heterokaryon incompatibility protein-domain-containing protein</fullName>
    </submittedName>
</protein>
<reference evidence="3" key="2">
    <citation type="submission" date="2023-06" db="EMBL/GenBank/DDBJ databases">
        <authorList>
            <consortium name="Lawrence Berkeley National Laboratory"/>
            <person name="Haridas S."/>
            <person name="Hensen N."/>
            <person name="Bonometti L."/>
            <person name="Westerberg I."/>
            <person name="Brannstrom I.O."/>
            <person name="Guillou S."/>
            <person name="Cros-Aarteil S."/>
            <person name="Calhoun S."/>
            <person name="Kuo A."/>
            <person name="Mondo S."/>
            <person name="Pangilinan J."/>
            <person name="Riley R."/>
            <person name="Labutti K."/>
            <person name="Andreopoulos B."/>
            <person name="Lipzen A."/>
            <person name="Chen C."/>
            <person name="Yanf M."/>
            <person name="Daum C."/>
            <person name="Ng V."/>
            <person name="Clum A."/>
            <person name="Steindorff A."/>
            <person name="Ohm R."/>
            <person name="Martin F."/>
            <person name="Silar P."/>
            <person name="Natvig D."/>
            <person name="Lalanne C."/>
            <person name="Gautier V."/>
            <person name="Ament-Velasquez S.L."/>
            <person name="Kruys A."/>
            <person name="Hutchinson M.I."/>
            <person name="Powell A.J."/>
            <person name="Barry K."/>
            <person name="Miller A.N."/>
            <person name="Grigoriev I.V."/>
            <person name="Debuchy R."/>
            <person name="Gladieux P."/>
            <person name="Thoren M.H."/>
            <person name="Johannesson H."/>
        </authorList>
    </citation>
    <scope>NUCLEOTIDE SEQUENCE</scope>
    <source>
        <strain evidence="3">CBS 118394</strain>
    </source>
</reference>
<evidence type="ECO:0000313" key="3">
    <source>
        <dbReference type="EMBL" id="KAK3331385.1"/>
    </source>
</evidence>
<dbReference type="Pfam" id="PF06985">
    <property type="entry name" value="HET"/>
    <property type="match status" value="1"/>
</dbReference>
<dbReference type="AlphaFoldDB" id="A0AAE0MGI7"/>
<dbReference type="PANTHER" id="PTHR33112:SF1">
    <property type="entry name" value="HETEROKARYON INCOMPATIBILITY DOMAIN-CONTAINING PROTEIN"/>
    <property type="match status" value="1"/>
</dbReference>
<dbReference type="InterPro" id="IPR010730">
    <property type="entry name" value="HET"/>
</dbReference>
<evidence type="ECO:0000259" key="2">
    <source>
        <dbReference type="Pfam" id="PF06985"/>
    </source>
</evidence>
<dbReference type="Proteomes" id="UP001283341">
    <property type="component" value="Unassembled WGS sequence"/>
</dbReference>
<dbReference type="EMBL" id="JAUEDM010000001">
    <property type="protein sequence ID" value="KAK3331385.1"/>
    <property type="molecule type" value="Genomic_DNA"/>
</dbReference>
<reference evidence="3" key="1">
    <citation type="journal article" date="2023" name="Mol. Phylogenet. Evol.">
        <title>Genome-scale phylogeny and comparative genomics of the fungal order Sordariales.</title>
        <authorList>
            <person name="Hensen N."/>
            <person name="Bonometti L."/>
            <person name="Westerberg I."/>
            <person name="Brannstrom I.O."/>
            <person name="Guillou S."/>
            <person name="Cros-Aarteil S."/>
            <person name="Calhoun S."/>
            <person name="Haridas S."/>
            <person name="Kuo A."/>
            <person name="Mondo S."/>
            <person name="Pangilinan J."/>
            <person name="Riley R."/>
            <person name="LaButti K."/>
            <person name="Andreopoulos B."/>
            <person name="Lipzen A."/>
            <person name="Chen C."/>
            <person name="Yan M."/>
            <person name="Daum C."/>
            <person name="Ng V."/>
            <person name="Clum A."/>
            <person name="Steindorff A."/>
            <person name="Ohm R.A."/>
            <person name="Martin F."/>
            <person name="Silar P."/>
            <person name="Natvig D.O."/>
            <person name="Lalanne C."/>
            <person name="Gautier V."/>
            <person name="Ament-Velasquez S.L."/>
            <person name="Kruys A."/>
            <person name="Hutchinson M.I."/>
            <person name="Powell A.J."/>
            <person name="Barry K."/>
            <person name="Miller A.N."/>
            <person name="Grigoriev I.V."/>
            <person name="Debuchy R."/>
            <person name="Gladieux P."/>
            <person name="Hiltunen Thoren M."/>
            <person name="Johannesson H."/>
        </authorList>
    </citation>
    <scope>NUCLEOTIDE SEQUENCE</scope>
    <source>
        <strain evidence="3">CBS 118394</strain>
    </source>
</reference>
<evidence type="ECO:0000256" key="1">
    <source>
        <dbReference type="SAM" id="MobiDB-lite"/>
    </source>
</evidence>
<sequence>MDRLHIPPARRSSSSSSSEGDSVGGVDMHMEMPIANSPFTMCRQCWPIVNNLPAIFDTSLAGSLSNHTKMFELEAIDLLSDERPWHANCPVCRFFRDMAGGPEATSAFLKRVWPNQVDITSGKRESAFLQVVVPDGSDGKVARLDPKMPLVTYMPRDDEQEGGDDVRDIDGLDGYNMGYDGRACGRIVPTVCRDFTLARNWLWECVEKHTCNFGQQPKVGRLMVIDCNERKLVKLPMEQDYYTTLSYGWGTPQDETVDITTGLPERLPAVVSDAIEVTKALAVPYIWVDRYCIPQGEEHAAEKQRQIQLMGDIYANSYLTIVDASGSDASAGLAGMSSPRKRQPRIQVPGGYRLVSTLAPANVEIKESKWASRGWTFQEGELANRRLVFTPSQMYFQCQQVYFCESLAVAFHDDTYGDSRVPPGTFDPYFPTGVVRNALRSSEYGGTKGIMDDVTTYMARALTFPSDRLNAFAAMLRSYETMGHGVFVGHLVGVPLLRPQFSSPYPSDGTIGSITRTQQLLAGLSWYLDGRRAEGQWPLQYSCFPSWSWVAWRWMTDKRFCFNFGGIREISDMEPDTLSSWVKISVKFCDGEAVPWETGETRIAEKMGSSGSAAAIECLSFDAWTFDAGLEQFPAPIDVKGPERPDEIAPTLQVHQLKGLIIGYRSFRGRITTLVAIECGRPLEGGLDARWRRVSHAQLHLGLRDKENAIMYHGHDKATVAAKIIPWRKWKAGLVKLKREVVDLY</sequence>
<name>A0AAE0MGI7_9PEZI</name>
<proteinExistence type="predicted"/>
<comment type="caution">
    <text evidence="3">The sequence shown here is derived from an EMBL/GenBank/DDBJ whole genome shotgun (WGS) entry which is preliminary data.</text>
</comment>
<accession>A0AAE0MGI7</accession>
<feature type="domain" description="Heterokaryon incompatibility" evidence="2">
    <location>
        <begin position="242"/>
        <end position="379"/>
    </location>
</feature>
<dbReference type="PANTHER" id="PTHR33112">
    <property type="entry name" value="DOMAIN PROTEIN, PUTATIVE-RELATED"/>
    <property type="match status" value="1"/>
</dbReference>
<evidence type="ECO:0000313" key="4">
    <source>
        <dbReference type="Proteomes" id="UP001283341"/>
    </source>
</evidence>
<feature type="region of interest" description="Disordered" evidence="1">
    <location>
        <begin position="1"/>
        <end position="27"/>
    </location>
</feature>